<comment type="caution">
    <text evidence="6">The sequence shown here is derived from an EMBL/GenBank/DDBJ whole genome shotgun (WGS) entry which is preliminary data.</text>
</comment>
<evidence type="ECO:0000256" key="4">
    <source>
        <dbReference type="SAM" id="MobiDB-lite"/>
    </source>
</evidence>
<dbReference type="Gene3D" id="3.40.50.150">
    <property type="entry name" value="Vaccinia Virus protein VP39"/>
    <property type="match status" value="2"/>
</dbReference>
<dbReference type="InterPro" id="IPR026113">
    <property type="entry name" value="METTL2/6/8-like"/>
</dbReference>
<dbReference type="GO" id="GO:0008757">
    <property type="term" value="F:S-adenosylmethionine-dependent methyltransferase activity"/>
    <property type="evidence" value="ECO:0007669"/>
    <property type="project" value="UniProtKB-ARBA"/>
</dbReference>
<reference evidence="6 7" key="1">
    <citation type="journal article" date="2018" name="Plant J.">
        <title>Genome sequences of Chlorella sorokiniana UTEX 1602 and Micractinium conductrix SAG 241.80: implications to maltose excretion by a green alga.</title>
        <authorList>
            <person name="Arriola M.B."/>
            <person name="Velmurugan N."/>
            <person name="Zhang Y."/>
            <person name="Plunkett M.H."/>
            <person name="Hondzo H."/>
            <person name="Barney B.M."/>
        </authorList>
    </citation>
    <scope>NUCLEOTIDE SEQUENCE [LARGE SCALE GENOMIC DNA]</scope>
    <source>
        <strain evidence="7">UTEX 1602</strain>
    </source>
</reference>
<dbReference type="GO" id="GO:0032259">
    <property type="term" value="P:methylation"/>
    <property type="evidence" value="ECO:0007669"/>
    <property type="project" value="UniProtKB-KW"/>
</dbReference>
<dbReference type="STRING" id="3076.A0A2P6TVG7"/>
<evidence type="ECO:0000256" key="2">
    <source>
        <dbReference type="ARBA" id="ARBA00022603"/>
    </source>
</evidence>
<dbReference type="InterPro" id="IPR029063">
    <property type="entry name" value="SAM-dependent_MTases_sf"/>
</dbReference>
<dbReference type="OrthoDB" id="417697at2759"/>
<dbReference type="EMBL" id="LHPG02000006">
    <property type="protein sequence ID" value="PRW58059.1"/>
    <property type="molecule type" value="Genomic_DNA"/>
</dbReference>
<dbReference type="PANTHER" id="PTHR22809:SF5">
    <property type="entry name" value="TRNA N(3)-METHYLCYTIDINE METHYLTRANSFERASE METTL6"/>
    <property type="match status" value="1"/>
</dbReference>
<dbReference type="PANTHER" id="PTHR22809">
    <property type="entry name" value="METHYLTRANSFERASE-RELATED"/>
    <property type="match status" value="1"/>
</dbReference>
<feature type="compositionally biased region" description="Low complexity" evidence="4">
    <location>
        <begin position="421"/>
        <end position="431"/>
    </location>
</feature>
<dbReference type="AlphaFoldDB" id="A0A2P6TVG7"/>
<gene>
    <name evidence="6" type="ORF">C2E21_3567</name>
</gene>
<dbReference type="Proteomes" id="UP000239899">
    <property type="component" value="Unassembled WGS sequence"/>
</dbReference>
<keyword evidence="2 6" id="KW-0489">Methyltransferase</keyword>
<keyword evidence="7" id="KW-1185">Reference proteome</keyword>
<dbReference type="SUPFAM" id="SSF53335">
    <property type="entry name" value="S-adenosyl-L-methionine-dependent methyltransferases"/>
    <property type="match status" value="2"/>
</dbReference>
<protein>
    <submittedName>
        <fullName evidence="6">Methyltransferase 6</fullName>
    </submittedName>
</protein>
<evidence type="ECO:0000256" key="1">
    <source>
        <dbReference type="ARBA" id="ARBA00009725"/>
    </source>
</evidence>
<evidence type="ECO:0000313" key="7">
    <source>
        <dbReference type="Proteomes" id="UP000239899"/>
    </source>
</evidence>
<evidence type="ECO:0000256" key="3">
    <source>
        <dbReference type="ARBA" id="ARBA00022679"/>
    </source>
</evidence>
<name>A0A2P6TVG7_CHLSO</name>
<dbReference type="InterPro" id="IPR013217">
    <property type="entry name" value="Methyltransf_12"/>
</dbReference>
<feature type="compositionally biased region" description="Low complexity" evidence="4">
    <location>
        <begin position="264"/>
        <end position="305"/>
    </location>
</feature>
<proteinExistence type="inferred from homology"/>
<evidence type="ECO:0000259" key="5">
    <source>
        <dbReference type="Pfam" id="PF08242"/>
    </source>
</evidence>
<keyword evidence="3" id="KW-0808">Transferase</keyword>
<feature type="compositionally biased region" description="Basic and acidic residues" evidence="4">
    <location>
        <begin position="432"/>
        <end position="445"/>
    </location>
</feature>
<feature type="domain" description="Methyltransferase type 12" evidence="5">
    <location>
        <begin position="57"/>
        <end position="159"/>
    </location>
</feature>
<sequence length="544" mass="59488">MDLCKPATVPRSQAAKYEQQGARYWDLFYKRNFTNFFKDRHWLAREFPALLDAAAVLEVGCGVGNTTFPLLEVNPSAQVYACDYAPTAVQLVKAHPDYAASSRVHAFVADITADDLTAQVPAGSIDACTMIFVLSAIAPRLQRRAIRRVAATLRPGGRLLFRDYAAGDLCQERLAGEGRQQQLGDNFFVRWDGTCAYYFTEERVRAVFEAEGFVCEYIGAANKLLENRKKGEQMDRRFVQAVFTYTGQPSAAADEEDEDKAEEQGTAQQHQQQQQQQHGSPQAPQCHQQGAAQQPQDQDPLSDVQLNLGSTPLQLWCRQPARGSDTAAAVEAAAGARAATEALAALVLACPAFFHNTHVLELCSWDAPLASLAALRWCRRAVAAGASEAAVALLRRNAQRNGHLFVIERLRLQQLTWQQQPENQQQQGEQEQQQRRQGEQERQQQERQLLRAFPDGFHAALAAVPPTNGELQGLLGSARVQLSRQPGALLLLCASDAAAVQQAVAAAAGHGLQQAGCLPAEVTSAVHAVAESSGTQFLVLQHCI</sequence>
<comment type="similarity">
    <text evidence="1">Belongs to the methyltransferase superfamily. METL family.</text>
</comment>
<dbReference type="GO" id="GO:0008173">
    <property type="term" value="F:RNA methyltransferase activity"/>
    <property type="evidence" value="ECO:0007669"/>
    <property type="project" value="UniProtKB-ARBA"/>
</dbReference>
<dbReference type="CDD" id="cd02440">
    <property type="entry name" value="AdoMet_MTases"/>
    <property type="match status" value="1"/>
</dbReference>
<feature type="region of interest" description="Disordered" evidence="4">
    <location>
        <begin position="249"/>
        <end position="305"/>
    </location>
</feature>
<accession>A0A2P6TVG7</accession>
<organism evidence="6 7">
    <name type="scientific">Chlorella sorokiniana</name>
    <name type="common">Freshwater green alga</name>
    <dbReference type="NCBI Taxonomy" id="3076"/>
    <lineage>
        <taxon>Eukaryota</taxon>
        <taxon>Viridiplantae</taxon>
        <taxon>Chlorophyta</taxon>
        <taxon>core chlorophytes</taxon>
        <taxon>Trebouxiophyceae</taxon>
        <taxon>Chlorellales</taxon>
        <taxon>Chlorellaceae</taxon>
        <taxon>Chlorella clade</taxon>
        <taxon>Chlorella</taxon>
    </lineage>
</organism>
<feature type="region of interest" description="Disordered" evidence="4">
    <location>
        <begin position="421"/>
        <end position="445"/>
    </location>
</feature>
<dbReference type="Pfam" id="PF08242">
    <property type="entry name" value="Methyltransf_12"/>
    <property type="match status" value="1"/>
</dbReference>
<evidence type="ECO:0000313" key="6">
    <source>
        <dbReference type="EMBL" id="PRW58059.1"/>
    </source>
</evidence>